<dbReference type="EMBL" id="LXWW01000543">
    <property type="protein sequence ID" value="OAO12472.1"/>
    <property type="molecule type" value="Genomic_DNA"/>
</dbReference>
<reference evidence="12 13" key="1">
    <citation type="submission" date="2016-05" db="EMBL/GenBank/DDBJ databases">
        <title>Nuclear genome of Blastocystis sp. subtype 1 NandII.</title>
        <authorList>
            <person name="Gentekaki E."/>
            <person name="Curtis B."/>
            <person name="Stairs C."/>
            <person name="Eme L."/>
            <person name="Herman E."/>
            <person name="Klimes V."/>
            <person name="Arias M.C."/>
            <person name="Elias M."/>
            <person name="Hilliou F."/>
            <person name="Klute M."/>
            <person name="Malik S.-B."/>
            <person name="Pightling A."/>
            <person name="Rachubinski R."/>
            <person name="Salas D."/>
            <person name="Schlacht A."/>
            <person name="Suga H."/>
            <person name="Archibald J."/>
            <person name="Ball S.G."/>
            <person name="Clark G."/>
            <person name="Dacks J."/>
            <person name="Van Der Giezen M."/>
            <person name="Tsaousis A."/>
            <person name="Roger A."/>
        </authorList>
    </citation>
    <scope>NUCLEOTIDE SEQUENCE [LARGE SCALE GENOMIC DNA]</scope>
    <source>
        <strain evidence="13">ATCC 50177 / NandII</strain>
    </source>
</reference>
<comment type="caution">
    <text evidence="12">The sequence shown here is derived from an EMBL/GenBank/DDBJ whole genome shotgun (WGS) entry which is preliminary data.</text>
</comment>
<evidence type="ECO:0000256" key="7">
    <source>
        <dbReference type="ARBA" id="ARBA00022927"/>
    </source>
</evidence>
<dbReference type="Pfam" id="PF00810">
    <property type="entry name" value="ER_lumen_recept"/>
    <property type="match status" value="1"/>
</dbReference>
<evidence type="ECO:0000256" key="6">
    <source>
        <dbReference type="ARBA" id="ARBA00022892"/>
    </source>
</evidence>
<dbReference type="GO" id="GO:0015031">
    <property type="term" value="P:protein transport"/>
    <property type="evidence" value="ECO:0007669"/>
    <property type="project" value="UniProtKB-KW"/>
</dbReference>
<evidence type="ECO:0000256" key="4">
    <source>
        <dbReference type="ARBA" id="ARBA00022692"/>
    </source>
</evidence>
<dbReference type="GO" id="GO:0046923">
    <property type="term" value="F:ER retention sequence binding"/>
    <property type="evidence" value="ECO:0007669"/>
    <property type="project" value="InterPro"/>
</dbReference>
<evidence type="ECO:0000313" key="12">
    <source>
        <dbReference type="EMBL" id="OAO12472.1"/>
    </source>
</evidence>
<feature type="transmembrane region" description="Helical" evidence="11">
    <location>
        <begin position="32"/>
        <end position="49"/>
    </location>
</feature>
<feature type="transmembrane region" description="Helical" evidence="11">
    <location>
        <begin position="222"/>
        <end position="243"/>
    </location>
</feature>
<keyword evidence="9 11" id="KW-0472">Membrane</keyword>
<feature type="transmembrane region" description="Helical" evidence="11">
    <location>
        <begin position="263"/>
        <end position="283"/>
    </location>
</feature>
<keyword evidence="5" id="KW-0256">Endoplasmic reticulum</keyword>
<proteinExistence type="inferred from homology"/>
<sequence>MQDKAARYIDQFKRKARNFDFKRYLKANRMNYLIWAGFLFGVLVIYHFLSDGDFSFLLTLGSLISCFGFCLILFRSLTTKSASGVSLKSLQCYAVVFLCRSIAVRNSSSYLPLDRSGDWFYQTVEVLSLLVVLFNIYLIMVPLKYTHDSHHDTFGQGFFLPKQYTALYLIVPAIILALIIRPHRAGSYCDLLWAIAMYLEGVAIYPQLYMFQKNRSGMIESFTSHFVFSMAASKFLNLLFWLGSWKELNSGWGFLSKHFAGPLVILSQITQLALMASFIFYYIRAAMQDAPMVLPTSMGDRRD</sequence>
<keyword evidence="4 11" id="KW-0812">Transmembrane</keyword>
<dbReference type="PANTHER" id="PTHR10585">
    <property type="entry name" value="ER LUMEN PROTEIN RETAINING RECEPTOR"/>
    <property type="match status" value="1"/>
</dbReference>
<dbReference type="AlphaFoldDB" id="A0A196S8Q7"/>
<feature type="transmembrane region" description="Helical" evidence="11">
    <location>
        <begin position="90"/>
        <end position="107"/>
    </location>
</feature>
<dbReference type="STRING" id="478820.A0A196S8Q7"/>
<keyword evidence="8 11" id="KW-1133">Transmembrane helix</keyword>
<feature type="transmembrane region" description="Helical" evidence="11">
    <location>
        <begin position="119"/>
        <end position="143"/>
    </location>
</feature>
<evidence type="ECO:0000256" key="11">
    <source>
        <dbReference type="SAM" id="Phobius"/>
    </source>
</evidence>
<evidence type="ECO:0000256" key="3">
    <source>
        <dbReference type="ARBA" id="ARBA00022448"/>
    </source>
</evidence>
<keyword evidence="10 12" id="KW-0675">Receptor</keyword>
<feature type="transmembrane region" description="Helical" evidence="11">
    <location>
        <begin position="55"/>
        <end position="78"/>
    </location>
</feature>
<accession>A0A196S8Q7</accession>
<keyword evidence="6" id="KW-0931">ER-Golgi transport</keyword>
<evidence type="ECO:0000256" key="1">
    <source>
        <dbReference type="ARBA" id="ARBA00004477"/>
    </source>
</evidence>
<evidence type="ECO:0000256" key="2">
    <source>
        <dbReference type="ARBA" id="ARBA00010120"/>
    </source>
</evidence>
<feature type="transmembrane region" description="Helical" evidence="11">
    <location>
        <begin position="164"/>
        <end position="180"/>
    </location>
</feature>
<evidence type="ECO:0000256" key="10">
    <source>
        <dbReference type="ARBA" id="ARBA00023170"/>
    </source>
</evidence>
<dbReference type="InterPro" id="IPR000133">
    <property type="entry name" value="ER_ret_rcpt"/>
</dbReference>
<organism evidence="12 13">
    <name type="scientific">Blastocystis sp. subtype 1 (strain ATCC 50177 / NandII)</name>
    <dbReference type="NCBI Taxonomy" id="478820"/>
    <lineage>
        <taxon>Eukaryota</taxon>
        <taxon>Sar</taxon>
        <taxon>Stramenopiles</taxon>
        <taxon>Bigyra</taxon>
        <taxon>Opalozoa</taxon>
        <taxon>Opalinata</taxon>
        <taxon>Blastocystidae</taxon>
        <taxon>Blastocystis</taxon>
    </lineage>
</organism>
<evidence type="ECO:0000256" key="9">
    <source>
        <dbReference type="ARBA" id="ARBA00023136"/>
    </source>
</evidence>
<keyword evidence="3" id="KW-0813">Transport</keyword>
<comment type="similarity">
    <text evidence="2">Belongs to the ERD2 family.</text>
</comment>
<keyword evidence="7" id="KW-0653">Protein transport</keyword>
<name>A0A196S8Q7_BLAHN</name>
<dbReference type="OrthoDB" id="7694678at2759"/>
<dbReference type="GO" id="GO:0006621">
    <property type="term" value="P:protein retention in ER lumen"/>
    <property type="evidence" value="ECO:0007669"/>
    <property type="project" value="InterPro"/>
</dbReference>
<evidence type="ECO:0000256" key="5">
    <source>
        <dbReference type="ARBA" id="ARBA00022824"/>
    </source>
</evidence>
<dbReference type="GO" id="GO:0016192">
    <property type="term" value="P:vesicle-mediated transport"/>
    <property type="evidence" value="ECO:0007669"/>
    <property type="project" value="UniProtKB-KW"/>
</dbReference>
<protein>
    <submittedName>
        <fullName evidence="12">Endoplasmic reticulum retention receptor</fullName>
    </submittedName>
</protein>
<feature type="transmembrane region" description="Helical" evidence="11">
    <location>
        <begin position="192"/>
        <end position="210"/>
    </location>
</feature>
<keyword evidence="13" id="KW-1185">Reference proteome</keyword>
<dbReference type="GO" id="GO:0005789">
    <property type="term" value="C:endoplasmic reticulum membrane"/>
    <property type="evidence" value="ECO:0007669"/>
    <property type="project" value="UniProtKB-SubCell"/>
</dbReference>
<gene>
    <name evidence="12" type="ORF">AV274_5827</name>
</gene>
<comment type="subcellular location">
    <subcellularLocation>
        <location evidence="1">Endoplasmic reticulum membrane</location>
        <topology evidence="1">Multi-pass membrane protein</topology>
    </subcellularLocation>
</comment>
<evidence type="ECO:0000256" key="8">
    <source>
        <dbReference type="ARBA" id="ARBA00022989"/>
    </source>
</evidence>
<dbReference type="Proteomes" id="UP000078348">
    <property type="component" value="Unassembled WGS sequence"/>
</dbReference>
<evidence type="ECO:0000313" key="13">
    <source>
        <dbReference type="Proteomes" id="UP000078348"/>
    </source>
</evidence>